<dbReference type="GO" id="GO:0006950">
    <property type="term" value="P:response to stress"/>
    <property type="evidence" value="ECO:0007669"/>
    <property type="project" value="TreeGrafter"/>
</dbReference>
<name>A0A081PJ67_9SPHI</name>
<organism evidence="2 3">
    <name type="scientific">Pedobacter antarcticus 4BY</name>
    <dbReference type="NCBI Taxonomy" id="1358423"/>
    <lineage>
        <taxon>Bacteria</taxon>
        <taxon>Pseudomonadati</taxon>
        <taxon>Bacteroidota</taxon>
        <taxon>Sphingobacteriia</taxon>
        <taxon>Sphingobacteriales</taxon>
        <taxon>Sphingobacteriaceae</taxon>
        <taxon>Pedobacter</taxon>
    </lineage>
</organism>
<dbReference type="PANTHER" id="PTHR33164">
    <property type="entry name" value="TRANSCRIPTIONAL REGULATOR, MARR FAMILY"/>
    <property type="match status" value="1"/>
</dbReference>
<dbReference type="EMBL" id="JNFF01000030">
    <property type="protein sequence ID" value="KEQ30740.1"/>
    <property type="molecule type" value="Genomic_DNA"/>
</dbReference>
<gene>
    <name evidence="2" type="ORF">N180_10340</name>
</gene>
<evidence type="ECO:0000313" key="3">
    <source>
        <dbReference type="Proteomes" id="UP000028007"/>
    </source>
</evidence>
<proteinExistence type="predicted"/>
<evidence type="ECO:0000313" key="2">
    <source>
        <dbReference type="EMBL" id="KEQ30740.1"/>
    </source>
</evidence>
<dbReference type="PRINTS" id="PR00598">
    <property type="entry name" value="HTHMARR"/>
</dbReference>
<dbReference type="RefSeq" id="WP_037439050.1">
    <property type="nucleotide sequence ID" value="NZ_JNFF01000030.1"/>
</dbReference>
<reference evidence="2 3" key="1">
    <citation type="journal article" date="1992" name="Int. J. Syst. Bacteriol.">
        <title>Sphingobacterium antarcticus sp. nov. a Psychrotrophic Bacterium from the Soils of Schirmacher Oasis, Antarctica.</title>
        <authorList>
            <person name="Shivaji S."/>
            <person name="Ray M.K."/>
            <person name="Rao N.S."/>
            <person name="Saiserr L."/>
            <person name="Jagannadham M.V."/>
            <person name="Kumar G.S."/>
            <person name="Reddy G."/>
            <person name="Bhargava P.M."/>
        </authorList>
    </citation>
    <scope>NUCLEOTIDE SEQUENCE [LARGE SCALE GENOMIC DNA]</scope>
    <source>
        <strain evidence="2 3">4BY</strain>
    </source>
</reference>
<feature type="domain" description="HTH marR-type" evidence="1">
    <location>
        <begin position="1"/>
        <end position="149"/>
    </location>
</feature>
<keyword evidence="3" id="KW-1185">Reference proteome</keyword>
<dbReference type="InterPro" id="IPR036390">
    <property type="entry name" value="WH_DNA-bd_sf"/>
</dbReference>
<dbReference type="AlphaFoldDB" id="A0A081PJ67"/>
<evidence type="ECO:0000259" key="1">
    <source>
        <dbReference type="PROSITE" id="PS50995"/>
    </source>
</evidence>
<protein>
    <submittedName>
        <fullName evidence="2">Transcriptional regulator</fullName>
    </submittedName>
</protein>
<dbReference type="Proteomes" id="UP000028007">
    <property type="component" value="Unassembled WGS sequence"/>
</dbReference>
<dbReference type="PANTHER" id="PTHR33164:SF43">
    <property type="entry name" value="HTH-TYPE TRANSCRIPTIONAL REPRESSOR YETL"/>
    <property type="match status" value="1"/>
</dbReference>
<dbReference type="PROSITE" id="PS50995">
    <property type="entry name" value="HTH_MARR_2"/>
    <property type="match status" value="1"/>
</dbReference>
<dbReference type="InterPro" id="IPR039422">
    <property type="entry name" value="MarR/SlyA-like"/>
</dbReference>
<accession>A0A081PJ67</accession>
<dbReference type="eggNOG" id="COG1846">
    <property type="taxonomic scope" value="Bacteria"/>
</dbReference>
<dbReference type="OrthoDB" id="763883at2"/>
<sequence length="150" mass="17134">MQIEKEVRLPRYESVFHEAMVNVAFTHNWCSEQLKNAVQPFEITAQQFNVLRILRGQYPSPSTINLLRCKMLDKMCDASRIVERLLQKELVVKRLNSKDKRSVDILISKKGLDLLDRMDADLNLSGVLSSHLTAVEAEQLVQLLKKAKGG</sequence>
<dbReference type="SUPFAM" id="SSF46785">
    <property type="entry name" value="Winged helix' DNA-binding domain"/>
    <property type="match status" value="1"/>
</dbReference>
<dbReference type="SMART" id="SM00347">
    <property type="entry name" value="HTH_MARR"/>
    <property type="match status" value="1"/>
</dbReference>
<comment type="caution">
    <text evidence="2">The sequence shown here is derived from an EMBL/GenBank/DDBJ whole genome shotgun (WGS) entry which is preliminary data.</text>
</comment>
<dbReference type="InterPro" id="IPR000835">
    <property type="entry name" value="HTH_MarR-typ"/>
</dbReference>
<dbReference type="InterPro" id="IPR036388">
    <property type="entry name" value="WH-like_DNA-bd_sf"/>
</dbReference>
<dbReference type="Gene3D" id="1.10.10.10">
    <property type="entry name" value="Winged helix-like DNA-binding domain superfamily/Winged helix DNA-binding domain"/>
    <property type="match status" value="1"/>
</dbReference>
<dbReference type="GO" id="GO:0003700">
    <property type="term" value="F:DNA-binding transcription factor activity"/>
    <property type="evidence" value="ECO:0007669"/>
    <property type="project" value="InterPro"/>
</dbReference>